<keyword evidence="2" id="KW-0813">Transport</keyword>
<feature type="transmembrane region" description="Helical" evidence="7">
    <location>
        <begin position="210"/>
        <end position="231"/>
    </location>
</feature>
<evidence type="ECO:0000256" key="7">
    <source>
        <dbReference type="SAM" id="Phobius"/>
    </source>
</evidence>
<feature type="domain" description="Amino acid permease/ SLC12A" evidence="8">
    <location>
        <begin position="67"/>
        <end position="507"/>
    </location>
</feature>
<dbReference type="PANTHER" id="PTHR43495:SF5">
    <property type="entry name" value="GAMMA-AMINOBUTYRIC ACID PERMEASE"/>
    <property type="match status" value="1"/>
</dbReference>
<name>A0ABS5UN30_9BIFI</name>
<evidence type="ECO:0000256" key="1">
    <source>
        <dbReference type="ARBA" id="ARBA00004141"/>
    </source>
</evidence>
<sequence>MTGNGRSIIPFPCGPGIRATIAPNHHNGKDIREGNMTASLESHDGDGTVANEQGSRTGLQRKMETRHLMMISLGGVIGTGLFLSSGYTIHQAGPIGTILAYAIGALNVYMVMLCLGELATAMPQTGSFHVYAGRFIGPGTGFTVAIIYFLAWMGALGSEFTASGLIMQKWFPNSPAWAWSALFIVLIFTLNALSVRSFAEAEFWFAGIKVVAIIAFIAIGALAIVGILPIAGYSHAPGLTNLVKDGVFPNGFAPVFSTMSTVAFAFSGTELLGVTAGETKDPAENIPKAIHTTFWRLAIFFIGSIVVMSALIPWQKAGVDKSPFVLVFEAIGLPFAGDLMNFVVLTAILSAANSGLYASTRMLWSLSNEHMIPKVFSRTTRSGVPLIALCTAMAGGLMALLSSVTAASAIYLALVSSAGIAIVIVWVVLAVCEIRFRLELKRSGRDAGELAFRTPCWPVVPILALVLSGGTLVLSAVYESMRSSLVTMAVIIAICYAVHWARVLWRRRSAREA</sequence>
<evidence type="ECO:0000256" key="6">
    <source>
        <dbReference type="ARBA" id="ARBA00023136"/>
    </source>
</evidence>
<organism evidence="9 10">
    <name type="scientific">Bifidobacterium santillanense</name>
    <dbReference type="NCBI Taxonomy" id="2809028"/>
    <lineage>
        <taxon>Bacteria</taxon>
        <taxon>Bacillati</taxon>
        <taxon>Actinomycetota</taxon>
        <taxon>Actinomycetes</taxon>
        <taxon>Bifidobacteriales</taxon>
        <taxon>Bifidobacteriaceae</taxon>
        <taxon>Bifidobacterium</taxon>
    </lineage>
</organism>
<dbReference type="InterPro" id="IPR004840">
    <property type="entry name" value="Amino_acid_permease_CS"/>
</dbReference>
<dbReference type="Gene3D" id="1.20.1740.10">
    <property type="entry name" value="Amino acid/polyamine transporter I"/>
    <property type="match status" value="1"/>
</dbReference>
<keyword evidence="4" id="KW-0029">Amino-acid transport</keyword>
<evidence type="ECO:0000313" key="9">
    <source>
        <dbReference type="EMBL" id="MBT1172291.1"/>
    </source>
</evidence>
<protein>
    <submittedName>
        <fullName evidence="9">Amino acid permease</fullName>
    </submittedName>
</protein>
<feature type="transmembrane region" description="Helical" evidence="7">
    <location>
        <begin position="484"/>
        <end position="505"/>
    </location>
</feature>
<feature type="transmembrane region" description="Helical" evidence="7">
    <location>
        <begin position="176"/>
        <end position="198"/>
    </location>
</feature>
<dbReference type="EMBL" id="JAFEJS010000002">
    <property type="protein sequence ID" value="MBT1172291.1"/>
    <property type="molecule type" value="Genomic_DNA"/>
</dbReference>
<feature type="transmembrane region" description="Helical" evidence="7">
    <location>
        <begin position="135"/>
        <end position="156"/>
    </location>
</feature>
<feature type="transmembrane region" description="Helical" evidence="7">
    <location>
        <begin position="251"/>
        <end position="273"/>
    </location>
</feature>
<comment type="caution">
    <text evidence="9">The sequence shown here is derived from an EMBL/GenBank/DDBJ whole genome shotgun (WGS) entry which is preliminary data.</text>
</comment>
<evidence type="ECO:0000256" key="3">
    <source>
        <dbReference type="ARBA" id="ARBA00022692"/>
    </source>
</evidence>
<keyword evidence="3 7" id="KW-0812">Transmembrane</keyword>
<dbReference type="InterPro" id="IPR004841">
    <property type="entry name" value="AA-permease/SLC12A_dom"/>
</dbReference>
<gene>
    <name evidence="9" type="ORF">JS528_02720</name>
</gene>
<dbReference type="PANTHER" id="PTHR43495">
    <property type="entry name" value="GABA PERMEASE"/>
    <property type="match status" value="1"/>
</dbReference>
<comment type="subcellular location">
    <subcellularLocation>
        <location evidence="1">Membrane</location>
        <topology evidence="1">Multi-pass membrane protein</topology>
    </subcellularLocation>
</comment>
<accession>A0ABS5UN30</accession>
<feature type="transmembrane region" description="Helical" evidence="7">
    <location>
        <begin position="410"/>
        <end position="436"/>
    </location>
</feature>
<keyword evidence="5 7" id="KW-1133">Transmembrane helix</keyword>
<evidence type="ECO:0000259" key="8">
    <source>
        <dbReference type="Pfam" id="PF00324"/>
    </source>
</evidence>
<keyword evidence="6 7" id="KW-0472">Membrane</keyword>
<evidence type="ECO:0000256" key="4">
    <source>
        <dbReference type="ARBA" id="ARBA00022970"/>
    </source>
</evidence>
<evidence type="ECO:0000256" key="2">
    <source>
        <dbReference type="ARBA" id="ARBA00022448"/>
    </source>
</evidence>
<feature type="transmembrane region" description="Helical" evidence="7">
    <location>
        <begin position="95"/>
        <end position="115"/>
    </location>
</feature>
<reference evidence="9 10" key="1">
    <citation type="journal article" date="2021" name="Environ. Microbiol.">
        <title>Genetic insights into the dark matter of the mammalian gut microbiota through targeted genome reconstruction.</title>
        <authorList>
            <person name="Lugli G.A."/>
            <person name="Alessandri G."/>
            <person name="Milani C."/>
            <person name="Viappiani A."/>
            <person name="Fontana F."/>
            <person name="Tarracchini C."/>
            <person name="Mancabelli L."/>
            <person name="Argentini C."/>
            <person name="Ruiz L."/>
            <person name="Margolles A."/>
            <person name="van Sinderen D."/>
            <person name="Turroni F."/>
            <person name="Ventura M."/>
        </authorList>
    </citation>
    <scope>NUCLEOTIDE SEQUENCE [LARGE SCALE GENOMIC DNA]</scope>
    <source>
        <strain evidence="9 10">MA2</strain>
    </source>
</reference>
<dbReference type="PROSITE" id="PS00218">
    <property type="entry name" value="AMINO_ACID_PERMEASE_1"/>
    <property type="match status" value="1"/>
</dbReference>
<feature type="transmembrane region" description="Helical" evidence="7">
    <location>
        <begin position="68"/>
        <end position="89"/>
    </location>
</feature>
<evidence type="ECO:0000256" key="5">
    <source>
        <dbReference type="ARBA" id="ARBA00022989"/>
    </source>
</evidence>
<feature type="transmembrane region" description="Helical" evidence="7">
    <location>
        <begin position="457"/>
        <end position="478"/>
    </location>
</feature>
<proteinExistence type="predicted"/>
<dbReference type="Proteomes" id="UP000773064">
    <property type="component" value="Unassembled WGS sequence"/>
</dbReference>
<evidence type="ECO:0000313" key="10">
    <source>
        <dbReference type="Proteomes" id="UP000773064"/>
    </source>
</evidence>
<dbReference type="Pfam" id="PF00324">
    <property type="entry name" value="AA_permease"/>
    <property type="match status" value="1"/>
</dbReference>
<keyword evidence="10" id="KW-1185">Reference proteome</keyword>
<feature type="transmembrane region" description="Helical" evidence="7">
    <location>
        <begin position="294"/>
        <end position="314"/>
    </location>
</feature>
<feature type="transmembrane region" description="Helical" evidence="7">
    <location>
        <begin position="384"/>
        <end position="404"/>
    </location>
</feature>
<dbReference type="PIRSF" id="PIRSF006060">
    <property type="entry name" value="AA_transporter"/>
    <property type="match status" value="1"/>
</dbReference>